<organism evidence="2 3">
    <name type="scientific">Aliterella atlantica CENA595</name>
    <dbReference type="NCBI Taxonomy" id="1618023"/>
    <lineage>
        <taxon>Bacteria</taxon>
        <taxon>Bacillati</taxon>
        <taxon>Cyanobacteriota</taxon>
        <taxon>Cyanophyceae</taxon>
        <taxon>Chroococcidiopsidales</taxon>
        <taxon>Aliterellaceae</taxon>
        <taxon>Aliterella</taxon>
    </lineage>
</organism>
<sequence>MNRAIASNSAQWDAELYDNKHEFVSQLATDLVELLSPQPGERILDLGCGTGHLTDKIASSQAEVVGIDSAATMIEKAQRNYPNIRFEVADAANLVYTEQFDSVFSNAVLHWIKPPEAVILGVWNALKPGGKFVAEFGGKGNINSILTALNNAINSLDLSSDRELNNNYFPSIAEYGTLLENQGFKFTFASLFDRPTPLADAEAGMSNWLKMFRGQLLSTFAENVQAEIIAKVEEQLRPSLYKNGQWFADYRRIRIVAIKDLCI</sequence>
<dbReference type="InterPro" id="IPR029063">
    <property type="entry name" value="SAM-dependent_MTases_sf"/>
</dbReference>
<evidence type="ECO:0000259" key="1">
    <source>
        <dbReference type="Pfam" id="PF13847"/>
    </source>
</evidence>
<dbReference type="Gene3D" id="3.40.50.150">
    <property type="entry name" value="Vaccinia Virus protein VP39"/>
    <property type="match status" value="1"/>
</dbReference>
<evidence type="ECO:0000313" key="2">
    <source>
        <dbReference type="EMBL" id="KJH72047.1"/>
    </source>
</evidence>
<dbReference type="AlphaFoldDB" id="A0A0D8ZUH8"/>
<dbReference type="PANTHER" id="PTHR43861:SF1">
    <property type="entry name" value="TRANS-ACONITATE 2-METHYLTRANSFERASE"/>
    <property type="match status" value="1"/>
</dbReference>
<dbReference type="GO" id="GO:0032259">
    <property type="term" value="P:methylation"/>
    <property type="evidence" value="ECO:0007669"/>
    <property type="project" value="UniProtKB-KW"/>
</dbReference>
<feature type="domain" description="Methyltransferase" evidence="1">
    <location>
        <begin position="39"/>
        <end position="135"/>
    </location>
</feature>
<dbReference type="InterPro" id="IPR025714">
    <property type="entry name" value="Methyltranfer_dom"/>
</dbReference>
<keyword evidence="3" id="KW-1185">Reference proteome</keyword>
<dbReference type="EMBL" id="JYON01000007">
    <property type="protein sequence ID" value="KJH72047.1"/>
    <property type="molecule type" value="Genomic_DNA"/>
</dbReference>
<name>A0A0D8ZUH8_9CYAN</name>
<dbReference type="STRING" id="1618023.UH38_08185"/>
<gene>
    <name evidence="2" type="ORF">UH38_08185</name>
</gene>
<dbReference type="Pfam" id="PF13847">
    <property type="entry name" value="Methyltransf_31"/>
    <property type="match status" value="1"/>
</dbReference>
<dbReference type="PANTHER" id="PTHR43861">
    <property type="entry name" value="TRANS-ACONITATE 2-METHYLTRANSFERASE-RELATED"/>
    <property type="match status" value="1"/>
</dbReference>
<keyword evidence="2" id="KW-0489">Methyltransferase</keyword>
<accession>A0A0D8ZUH8</accession>
<dbReference type="GO" id="GO:0008168">
    <property type="term" value="F:methyltransferase activity"/>
    <property type="evidence" value="ECO:0007669"/>
    <property type="project" value="UniProtKB-KW"/>
</dbReference>
<dbReference type="CDD" id="cd02440">
    <property type="entry name" value="AdoMet_MTases"/>
    <property type="match status" value="1"/>
</dbReference>
<proteinExistence type="predicted"/>
<keyword evidence="2" id="KW-0808">Transferase</keyword>
<dbReference type="OrthoDB" id="9760689at2"/>
<dbReference type="Proteomes" id="UP000032452">
    <property type="component" value="Unassembled WGS sequence"/>
</dbReference>
<dbReference type="RefSeq" id="WP_045054168.1">
    <property type="nucleotide sequence ID" value="NZ_CAWMDP010000040.1"/>
</dbReference>
<dbReference type="SUPFAM" id="SSF53335">
    <property type="entry name" value="S-adenosyl-L-methionine-dependent methyltransferases"/>
    <property type="match status" value="1"/>
</dbReference>
<protein>
    <submittedName>
        <fullName evidence="2">Methyltransferase type 11</fullName>
    </submittedName>
</protein>
<reference evidence="2 3" key="1">
    <citation type="submission" date="2015-02" db="EMBL/GenBank/DDBJ databases">
        <title>Draft genome of a novel marine cyanobacterium (Chroococcales) isolated from South Atlantic Ocean.</title>
        <authorList>
            <person name="Rigonato J."/>
            <person name="Alvarenga D.O."/>
            <person name="Branco L.H."/>
            <person name="Varani A.M."/>
            <person name="Brandini F.P."/>
            <person name="Fiore M.F."/>
        </authorList>
    </citation>
    <scope>NUCLEOTIDE SEQUENCE [LARGE SCALE GENOMIC DNA]</scope>
    <source>
        <strain evidence="2 3">CENA595</strain>
    </source>
</reference>
<evidence type="ECO:0000313" key="3">
    <source>
        <dbReference type="Proteomes" id="UP000032452"/>
    </source>
</evidence>
<comment type="caution">
    <text evidence="2">The sequence shown here is derived from an EMBL/GenBank/DDBJ whole genome shotgun (WGS) entry which is preliminary data.</text>
</comment>